<keyword evidence="2" id="KW-1185">Reference proteome</keyword>
<dbReference type="RefSeq" id="WP_117487749.1">
    <property type="nucleotide sequence ID" value="NZ_QVIG01000001.1"/>
</dbReference>
<sequence>MSGATRVKLRGLLRELGDLAEEVDPFGRDDEGAQLFDHIAGIATKAAGQARDLETVAHNTAVENGGRL</sequence>
<organism evidence="1 2">
    <name type="scientific">Kitasatospora xanthocidica</name>
    <dbReference type="NCBI Taxonomy" id="83382"/>
    <lineage>
        <taxon>Bacteria</taxon>
        <taxon>Bacillati</taxon>
        <taxon>Actinomycetota</taxon>
        <taxon>Actinomycetes</taxon>
        <taxon>Kitasatosporales</taxon>
        <taxon>Streptomycetaceae</taxon>
        <taxon>Kitasatospora</taxon>
    </lineage>
</organism>
<proteinExistence type="predicted"/>
<reference evidence="1 2" key="1">
    <citation type="submission" date="2018-08" db="EMBL/GenBank/DDBJ databases">
        <title>Diversity &amp; Physiological Properties of Lignin-Decomposing Actinobacteria from Soil.</title>
        <authorList>
            <person name="Roh S.G."/>
            <person name="Kim S.B."/>
        </authorList>
    </citation>
    <scope>NUCLEOTIDE SEQUENCE [LARGE SCALE GENOMIC DNA]</scope>
    <source>
        <strain evidence="1 2">MMS17-GH009</strain>
    </source>
</reference>
<accession>A0A372ZUN9</accession>
<dbReference type="EMBL" id="QVIG01000001">
    <property type="protein sequence ID" value="RGD59593.1"/>
    <property type="molecule type" value="Genomic_DNA"/>
</dbReference>
<name>A0A372ZUN9_9ACTN</name>
<gene>
    <name evidence="1" type="ORF">DR950_18970</name>
</gene>
<evidence type="ECO:0000313" key="1">
    <source>
        <dbReference type="EMBL" id="RGD59593.1"/>
    </source>
</evidence>
<protein>
    <submittedName>
        <fullName evidence="1">Uncharacterized protein</fullName>
    </submittedName>
</protein>
<evidence type="ECO:0000313" key="2">
    <source>
        <dbReference type="Proteomes" id="UP000263377"/>
    </source>
</evidence>
<dbReference type="Proteomes" id="UP000263377">
    <property type="component" value="Unassembled WGS sequence"/>
</dbReference>
<dbReference type="AlphaFoldDB" id="A0A372ZUN9"/>
<comment type="caution">
    <text evidence="1">The sequence shown here is derived from an EMBL/GenBank/DDBJ whole genome shotgun (WGS) entry which is preliminary data.</text>
</comment>